<proteinExistence type="predicted"/>
<keyword evidence="9" id="KW-1185">Reference proteome</keyword>
<evidence type="ECO:0000313" key="9">
    <source>
        <dbReference type="Proteomes" id="UP000324758"/>
    </source>
</evidence>
<dbReference type="SUPFAM" id="SSF46626">
    <property type="entry name" value="Cytochrome c"/>
    <property type="match status" value="1"/>
</dbReference>
<evidence type="ECO:0000256" key="4">
    <source>
        <dbReference type="ARBA" id="ARBA00022982"/>
    </source>
</evidence>
<keyword evidence="5 6" id="KW-0408">Iron</keyword>
<dbReference type="Proteomes" id="UP000324758">
    <property type="component" value="Unassembled WGS sequence"/>
</dbReference>
<reference evidence="8 9" key="1">
    <citation type="submission" date="2019-08" db="EMBL/GenBank/DDBJ databases">
        <title>Bradyrhizobium hipponensis sp. nov., a rhizobium isolated from a Lupinus angustifolius root nodule in Tunisia.</title>
        <authorList>
            <person name="Off K."/>
            <person name="Rejili M."/>
            <person name="Mars M."/>
            <person name="Brachmann A."/>
            <person name="Marin M."/>
        </authorList>
    </citation>
    <scope>NUCLEOTIDE SEQUENCE [LARGE SCALE GENOMIC DNA]</scope>
    <source>
        <strain evidence="8 9">CTAW71</strain>
    </source>
</reference>
<protein>
    <submittedName>
        <fullName evidence="8">C-type cytochrome</fullName>
    </submittedName>
</protein>
<keyword evidence="2 6" id="KW-0349">Heme</keyword>
<evidence type="ECO:0000256" key="3">
    <source>
        <dbReference type="ARBA" id="ARBA00022723"/>
    </source>
</evidence>
<dbReference type="PANTHER" id="PTHR11961">
    <property type="entry name" value="CYTOCHROME C"/>
    <property type="match status" value="1"/>
</dbReference>
<dbReference type="GO" id="GO:0046872">
    <property type="term" value="F:metal ion binding"/>
    <property type="evidence" value="ECO:0007669"/>
    <property type="project" value="UniProtKB-KW"/>
</dbReference>
<evidence type="ECO:0000259" key="7">
    <source>
        <dbReference type="PROSITE" id="PS51007"/>
    </source>
</evidence>
<dbReference type="Pfam" id="PF00034">
    <property type="entry name" value="Cytochrom_C"/>
    <property type="match status" value="1"/>
</dbReference>
<feature type="domain" description="Cytochrome c" evidence="7">
    <location>
        <begin position="55"/>
        <end position="157"/>
    </location>
</feature>
<evidence type="ECO:0000256" key="5">
    <source>
        <dbReference type="ARBA" id="ARBA00023004"/>
    </source>
</evidence>
<evidence type="ECO:0000256" key="2">
    <source>
        <dbReference type="ARBA" id="ARBA00022617"/>
    </source>
</evidence>
<dbReference type="Gene3D" id="1.10.760.10">
    <property type="entry name" value="Cytochrome c-like domain"/>
    <property type="match status" value="1"/>
</dbReference>
<accession>A0A5D3KI35</accession>
<sequence>MDYRRHQEPAVLLRVVARIGTRAAPVPKSLCLTRRFLTLLSAAAVFGPGPAFAAGDSVKGAAIFERECALCHTIGRGERNRFGPNLFGITERKAATAPGYEYSPEFVTEATWTWSPDAVASFVVAPGLTIPGNKMSVFQGVPDSELDDLIAYLAAQK</sequence>
<organism evidence="8 9">
    <name type="scientific">Bradyrhizobium rifense</name>
    <dbReference type="NCBI Taxonomy" id="515499"/>
    <lineage>
        <taxon>Bacteria</taxon>
        <taxon>Pseudomonadati</taxon>
        <taxon>Pseudomonadota</taxon>
        <taxon>Alphaproteobacteria</taxon>
        <taxon>Hyphomicrobiales</taxon>
        <taxon>Nitrobacteraceae</taxon>
        <taxon>Bradyrhizobium</taxon>
    </lineage>
</organism>
<dbReference type="AlphaFoldDB" id="A0A5D3KI35"/>
<gene>
    <name evidence="8" type="ORF">FXB40_11425</name>
</gene>
<dbReference type="InterPro" id="IPR009056">
    <property type="entry name" value="Cyt_c-like_dom"/>
</dbReference>
<keyword evidence="1" id="KW-0813">Transport</keyword>
<dbReference type="GO" id="GO:0009055">
    <property type="term" value="F:electron transfer activity"/>
    <property type="evidence" value="ECO:0007669"/>
    <property type="project" value="InterPro"/>
</dbReference>
<comment type="caution">
    <text evidence="8">The sequence shown here is derived from an EMBL/GenBank/DDBJ whole genome shotgun (WGS) entry which is preliminary data.</text>
</comment>
<keyword evidence="4" id="KW-0249">Electron transport</keyword>
<evidence type="ECO:0000313" key="8">
    <source>
        <dbReference type="EMBL" id="TYL96645.1"/>
    </source>
</evidence>
<keyword evidence="3 6" id="KW-0479">Metal-binding</keyword>
<evidence type="ECO:0000256" key="6">
    <source>
        <dbReference type="PROSITE-ProRule" id="PRU00433"/>
    </source>
</evidence>
<name>A0A5D3KI35_9BRAD</name>
<dbReference type="PRINTS" id="PR00604">
    <property type="entry name" value="CYTCHRMECIAB"/>
</dbReference>
<dbReference type="InterPro" id="IPR002327">
    <property type="entry name" value="Cyt_c_1A/1B"/>
</dbReference>
<dbReference type="EMBL" id="VSSS01000018">
    <property type="protein sequence ID" value="TYL96645.1"/>
    <property type="molecule type" value="Genomic_DNA"/>
</dbReference>
<dbReference type="OrthoDB" id="9805828at2"/>
<dbReference type="InterPro" id="IPR036909">
    <property type="entry name" value="Cyt_c-like_dom_sf"/>
</dbReference>
<dbReference type="GO" id="GO:0020037">
    <property type="term" value="F:heme binding"/>
    <property type="evidence" value="ECO:0007669"/>
    <property type="project" value="InterPro"/>
</dbReference>
<evidence type="ECO:0000256" key="1">
    <source>
        <dbReference type="ARBA" id="ARBA00022448"/>
    </source>
</evidence>
<dbReference type="PROSITE" id="PS51007">
    <property type="entry name" value="CYTC"/>
    <property type="match status" value="1"/>
</dbReference>